<dbReference type="Proteomes" id="UP000887575">
    <property type="component" value="Unassembled WGS sequence"/>
</dbReference>
<accession>A0AAF3FR30</accession>
<name>A0AAF3FR30_9BILA</name>
<dbReference type="Pfam" id="PF15481">
    <property type="entry name" value="CPG4"/>
    <property type="match status" value="1"/>
</dbReference>
<keyword evidence="2" id="KW-1185">Reference proteome</keyword>
<organism evidence="2 3">
    <name type="scientific">Mesorhabditis belari</name>
    <dbReference type="NCBI Taxonomy" id="2138241"/>
    <lineage>
        <taxon>Eukaryota</taxon>
        <taxon>Metazoa</taxon>
        <taxon>Ecdysozoa</taxon>
        <taxon>Nematoda</taxon>
        <taxon>Chromadorea</taxon>
        <taxon>Rhabditida</taxon>
        <taxon>Rhabditina</taxon>
        <taxon>Rhabditomorpha</taxon>
        <taxon>Rhabditoidea</taxon>
        <taxon>Rhabditidae</taxon>
        <taxon>Mesorhabditinae</taxon>
        <taxon>Mesorhabditis</taxon>
    </lineage>
</organism>
<reference evidence="3" key="1">
    <citation type="submission" date="2024-02" db="UniProtKB">
        <authorList>
            <consortium name="WormBaseParasite"/>
        </authorList>
    </citation>
    <scope>IDENTIFICATION</scope>
</reference>
<proteinExistence type="predicted"/>
<dbReference type="WBParaSite" id="MBELARI_LOCUS9689">
    <property type="protein sequence ID" value="MBELARI_LOCUS9689"/>
    <property type="gene ID" value="MBELARI_LOCUS9689"/>
</dbReference>
<evidence type="ECO:0000313" key="3">
    <source>
        <dbReference type="WBParaSite" id="MBELARI_LOCUS9689"/>
    </source>
</evidence>
<evidence type="ECO:0000313" key="2">
    <source>
        <dbReference type="Proteomes" id="UP000887575"/>
    </source>
</evidence>
<dbReference type="InterPro" id="IPR029153">
    <property type="entry name" value="CPG4"/>
</dbReference>
<sequence>MKRTFHYVFANFEKVCDILDTAAHCSQKCERSEQTKFWQFTTFYRQTKFWQFTTFYRVHCVNYEEEIEQHLKCLSNAAIDVDSVCKDKCSHVDKLEPGMDKEERVARACKAVECSTVCYFHEFAGDCPKAKDLLVRINLDQINEVALSIHPKQHELMSHECKHIHDLDYMKAAMLASFDQFD</sequence>
<feature type="domain" description="Chondroitin proteoglycan 4" evidence="1">
    <location>
        <begin position="46"/>
        <end position="90"/>
    </location>
</feature>
<dbReference type="AlphaFoldDB" id="A0AAF3FR30"/>
<evidence type="ECO:0000259" key="1">
    <source>
        <dbReference type="Pfam" id="PF15481"/>
    </source>
</evidence>
<protein>
    <recommendedName>
        <fullName evidence="1">Chondroitin proteoglycan 4 domain-containing protein</fullName>
    </recommendedName>
</protein>